<evidence type="ECO:0000256" key="2">
    <source>
        <dbReference type="ARBA" id="ARBA00022692"/>
    </source>
</evidence>
<keyword evidence="4" id="KW-1133">Transmembrane helix</keyword>
<name>L5KUB2_PTEAL</name>
<reference evidence="7" key="1">
    <citation type="journal article" date="2013" name="Science">
        <title>Comparative analysis of bat genomes provides insight into the evolution of flight and immunity.</title>
        <authorList>
            <person name="Zhang G."/>
            <person name="Cowled C."/>
            <person name="Shi Z."/>
            <person name="Huang Z."/>
            <person name="Bishop-Lilly K.A."/>
            <person name="Fang X."/>
            <person name="Wynne J.W."/>
            <person name="Xiong Z."/>
            <person name="Baker M.L."/>
            <person name="Zhao W."/>
            <person name="Tachedjian M."/>
            <person name="Zhu Y."/>
            <person name="Zhou P."/>
            <person name="Jiang X."/>
            <person name="Ng J."/>
            <person name="Yang L."/>
            <person name="Wu L."/>
            <person name="Xiao J."/>
            <person name="Feng Y."/>
            <person name="Chen Y."/>
            <person name="Sun X."/>
            <person name="Zhang Y."/>
            <person name="Marsh G.A."/>
            <person name="Crameri G."/>
            <person name="Broder C.C."/>
            <person name="Frey K.G."/>
            <person name="Wang L.F."/>
            <person name="Wang J."/>
        </authorList>
    </citation>
    <scope>NUCLEOTIDE SEQUENCE [LARGE SCALE GENOMIC DNA]</scope>
</reference>
<sequence length="204" mass="23661">MTLIQLALWSLQVDQKLDYDGTNIQIFKSMLVPIDMAYLQFFVYCAEDLHLKKHHVVSPALEVELIGEKKHQSRQKYGLCVVFLSCTMMPKFNDLIRFEVSIGHYGNKMDLNYKPLVSTTQYSPVIYDGNGNIYHYVPWYNTKPVVTVTSYWEDVSFRMNCLNLLHFTRDRLVSGTGQGTGNLKDPALLPQWEKLLRELVEDCK</sequence>
<dbReference type="STRING" id="9402.L5KUB2"/>
<keyword evidence="7" id="KW-1185">Reference proteome</keyword>
<gene>
    <name evidence="6" type="ORF">PAL_GLEAN10005595</name>
</gene>
<evidence type="ECO:0000313" key="7">
    <source>
        <dbReference type="Proteomes" id="UP000010552"/>
    </source>
</evidence>
<accession>L5KUB2</accession>
<dbReference type="GO" id="GO:0061025">
    <property type="term" value="P:membrane fusion"/>
    <property type="evidence" value="ECO:0007669"/>
    <property type="project" value="TreeGrafter"/>
</dbReference>
<evidence type="ECO:0000256" key="4">
    <source>
        <dbReference type="ARBA" id="ARBA00022989"/>
    </source>
</evidence>
<comment type="subcellular location">
    <subcellularLocation>
        <location evidence="1">Membrane</location>
    </subcellularLocation>
</comment>
<proteinExistence type="predicted"/>
<dbReference type="InterPro" id="IPR037721">
    <property type="entry name" value="Ferlin"/>
</dbReference>
<evidence type="ECO:0000256" key="5">
    <source>
        <dbReference type="ARBA" id="ARBA00023136"/>
    </source>
</evidence>
<keyword evidence="5" id="KW-0472">Membrane</keyword>
<dbReference type="GO" id="GO:0016020">
    <property type="term" value="C:membrane"/>
    <property type="evidence" value="ECO:0007669"/>
    <property type="project" value="UniProtKB-SubCell"/>
</dbReference>
<evidence type="ECO:0000256" key="1">
    <source>
        <dbReference type="ARBA" id="ARBA00004370"/>
    </source>
</evidence>
<evidence type="ECO:0000256" key="3">
    <source>
        <dbReference type="ARBA" id="ARBA00022737"/>
    </source>
</evidence>
<protein>
    <submittedName>
        <fullName evidence="6">Fer-1-like protein 5</fullName>
    </submittedName>
</protein>
<evidence type="ECO:0000313" key="6">
    <source>
        <dbReference type="EMBL" id="ELK14805.1"/>
    </source>
</evidence>
<dbReference type="AlphaFoldDB" id="L5KUB2"/>
<dbReference type="InParanoid" id="L5KUB2"/>
<dbReference type="EMBL" id="KB030557">
    <property type="protein sequence ID" value="ELK14805.1"/>
    <property type="molecule type" value="Genomic_DNA"/>
</dbReference>
<keyword evidence="3" id="KW-0677">Repeat</keyword>
<organism evidence="6 7">
    <name type="scientific">Pteropus alecto</name>
    <name type="common">Black flying fox</name>
    <dbReference type="NCBI Taxonomy" id="9402"/>
    <lineage>
        <taxon>Eukaryota</taxon>
        <taxon>Metazoa</taxon>
        <taxon>Chordata</taxon>
        <taxon>Craniata</taxon>
        <taxon>Vertebrata</taxon>
        <taxon>Euteleostomi</taxon>
        <taxon>Mammalia</taxon>
        <taxon>Eutheria</taxon>
        <taxon>Laurasiatheria</taxon>
        <taxon>Chiroptera</taxon>
        <taxon>Yinpterochiroptera</taxon>
        <taxon>Pteropodoidea</taxon>
        <taxon>Pteropodidae</taxon>
        <taxon>Pteropodinae</taxon>
        <taxon>Pteropus</taxon>
    </lineage>
</organism>
<dbReference type="PANTHER" id="PTHR12546">
    <property type="entry name" value="FER-1-LIKE"/>
    <property type="match status" value="1"/>
</dbReference>
<dbReference type="Proteomes" id="UP000010552">
    <property type="component" value="Unassembled WGS sequence"/>
</dbReference>
<dbReference type="PANTHER" id="PTHR12546:SF34">
    <property type="entry name" value="FER-1-LIKE PROTEIN 5"/>
    <property type="match status" value="1"/>
</dbReference>
<dbReference type="GO" id="GO:0007009">
    <property type="term" value="P:plasma membrane organization"/>
    <property type="evidence" value="ECO:0007669"/>
    <property type="project" value="TreeGrafter"/>
</dbReference>
<keyword evidence="2" id="KW-0812">Transmembrane</keyword>